<proteinExistence type="inferred from homology"/>
<dbReference type="PANTHER" id="PTHR43300">
    <property type="entry name" value="ACETYLTRANSFERASE"/>
    <property type="match status" value="1"/>
</dbReference>
<keyword evidence="5" id="KW-1185">Reference proteome</keyword>
<keyword evidence="3" id="KW-0677">Repeat</keyword>
<evidence type="ECO:0000256" key="1">
    <source>
        <dbReference type="ARBA" id="ARBA00007274"/>
    </source>
</evidence>
<evidence type="ECO:0000313" key="5">
    <source>
        <dbReference type="Proteomes" id="UP001496627"/>
    </source>
</evidence>
<dbReference type="PROSITE" id="PS00101">
    <property type="entry name" value="HEXAPEP_TRANSFERASES"/>
    <property type="match status" value="1"/>
</dbReference>
<keyword evidence="2 4" id="KW-0808">Transferase</keyword>
<dbReference type="CDD" id="cd03349">
    <property type="entry name" value="LbH_XAT"/>
    <property type="match status" value="1"/>
</dbReference>
<evidence type="ECO:0000313" key="4">
    <source>
        <dbReference type="EMBL" id="MEQ1404868.1"/>
    </source>
</evidence>
<dbReference type="PANTHER" id="PTHR43300:SF11">
    <property type="entry name" value="ACETYLTRANSFERASE RV3034C-RELATED"/>
    <property type="match status" value="1"/>
</dbReference>
<dbReference type="Gene3D" id="2.160.10.10">
    <property type="entry name" value="Hexapeptide repeat proteins"/>
    <property type="match status" value="1"/>
</dbReference>
<protein>
    <submittedName>
        <fullName evidence="4">CatB-related O-acetyltransferase</fullName>
        <ecNumber evidence="4">2.3.1.-</ecNumber>
    </submittedName>
</protein>
<dbReference type="GO" id="GO:0016746">
    <property type="term" value="F:acyltransferase activity"/>
    <property type="evidence" value="ECO:0007669"/>
    <property type="project" value="UniProtKB-KW"/>
</dbReference>
<keyword evidence="4" id="KW-0012">Acyltransferase</keyword>
<dbReference type="InterPro" id="IPR011004">
    <property type="entry name" value="Trimer_LpxA-like_sf"/>
</dbReference>
<name>A0ABV0LZH9_9HYPH</name>
<dbReference type="EC" id="2.3.1.-" evidence="4"/>
<evidence type="ECO:0000256" key="2">
    <source>
        <dbReference type="ARBA" id="ARBA00022679"/>
    </source>
</evidence>
<accession>A0ABV0LZH9</accession>
<dbReference type="EMBL" id="JBEAAL010000003">
    <property type="protein sequence ID" value="MEQ1404868.1"/>
    <property type="molecule type" value="Genomic_DNA"/>
</dbReference>
<sequence length="181" mass="20304">MKIRLFKRRNDRRFDVTTEVRPSSRVSRDSNVGRYCYIGERCDITKSEIGNYVSIANNVTVGAGEHYVYEISTNSIFYRNPYAELTSGECSIGHDAWIGVDAIVRRGVKIGIGAVVGANSFVNSDVPDFGIVAGSPAKLIRYRFEEAQRGMILDSRWWEADLNEARIIISDLKARMSTQLG</sequence>
<dbReference type="SUPFAM" id="SSF51161">
    <property type="entry name" value="Trimeric LpxA-like enzymes"/>
    <property type="match status" value="1"/>
</dbReference>
<dbReference type="InterPro" id="IPR018357">
    <property type="entry name" value="Hexapep_transf_CS"/>
</dbReference>
<reference evidence="4 5" key="1">
    <citation type="submission" date="2024-05" db="EMBL/GenBank/DDBJ databases">
        <title>Neorhizobium sp. Rsf11, a plant growth promoting and heavy metal resistant PAH-degrader.</title>
        <authorList>
            <person name="Golubev S.N."/>
            <person name="Muratova A.Y."/>
            <person name="Markelova M.I."/>
        </authorList>
    </citation>
    <scope>NUCLEOTIDE SEQUENCE [LARGE SCALE GENOMIC DNA]</scope>
    <source>
        <strain evidence="4 5">Rsf11</strain>
    </source>
</reference>
<dbReference type="Proteomes" id="UP001496627">
    <property type="component" value="Unassembled WGS sequence"/>
</dbReference>
<comment type="similarity">
    <text evidence="1">Belongs to the transferase hexapeptide repeat family.</text>
</comment>
<evidence type="ECO:0000256" key="3">
    <source>
        <dbReference type="ARBA" id="ARBA00022737"/>
    </source>
</evidence>
<comment type="caution">
    <text evidence="4">The sequence shown here is derived from an EMBL/GenBank/DDBJ whole genome shotgun (WGS) entry which is preliminary data.</text>
</comment>
<dbReference type="RefSeq" id="WP_227704246.1">
    <property type="nucleotide sequence ID" value="NZ_JBEAAL010000003.1"/>
</dbReference>
<dbReference type="InterPro" id="IPR050179">
    <property type="entry name" value="Trans_hexapeptide_repeat"/>
</dbReference>
<organism evidence="4 5">
    <name type="scientific">Neorhizobium phenanthreniclasticum</name>
    <dbReference type="NCBI Taxonomy" id="3157917"/>
    <lineage>
        <taxon>Bacteria</taxon>
        <taxon>Pseudomonadati</taxon>
        <taxon>Pseudomonadota</taxon>
        <taxon>Alphaproteobacteria</taxon>
        <taxon>Hyphomicrobiales</taxon>
        <taxon>Rhizobiaceae</taxon>
        <taxon>Rhizobium/Agrobacterium group</taxon>
        <taxon>Neorhizobium</taxon>
    </lineage>
</organism>
<gene>
    <name evidence="4" type="ORF">ABK249_07980</name>
</gene>